<dbReference type="AlphaFoldDB" id="A0AAV4ZZE5"/>
<dbReference type="InterPro" id="IPR059179">
    <property type="entry name" value="MLKL-like_MCAfunc"/>
</dbReference>
<comment type="caution">
    <text evidence="2">The sequence shown here is derived from an EMBL/GenBank/DDBJ whole genome shotgun (WGS) entry which is preliminary data.</text>
</comment>
<evidence type="ECO:0000313" key="3">
    <source>
        <dbReference type="Proteomes" id="UP001050691"/>
    </source>
</evidence>
<dbReference type="InterPro" id="IPR036537">
    <property type="entry name" value="Adaptor_Cbl_N_dom_sf"/>
</dbReference>
<dbReference type="Gene3D" id="1.20.930.20">
    <property type="entry name" value="Adaptor protein Cbl, N-terminal domain"/>
    <property type="match status" value="1"/>
</dbReference>
<evidence type="ECO:0000256" key="1">
    <source>
        <dbReference type="SAM" id="MobiDB-lite"/>
    </source>
</evidence>
<dbReference type="EMBL" id="BPWL01000001">
    <property type="protein sequence ID" value="GJJ06522.1"/>
    <property type="molecule type" value="Genomic_DNA"/>
</dbReference>
<protein>
    <submittedName>
        <fullName evidence="2">Uncharacterized protein</fullName>
    </submittedName>
</protein>
<evidence type="ECO:0000313" key="2">
    <source>
        <dbReference type="EMBL" id="GJJ06522.1"/>
    </source>
</evidence>
<name>A0AAV4ZZE5_9AGAM</name>
<dbReference type="Proteomes" id="UP001050691">
    <property type="component" value="Unassembled WGS sequence"/>
</dbReference>
<reference evidence="2" key="1">
    <citation type="submission" date="2021-10" db="EMBL/GenBank/DDBJ databases">
        <title>De novo Genome Assembly of Clathrus columnatus (Basidiomycota, Fungi) Using Illumina and Nanopore Sequence Data.</title>
        <authorList>
            <person name="Ogiso-Tanaka E."/>
            <person name="Itagaki H."/>
            <person name="Hosoya T."/>
            <person name="Hosaka K."/>
        </authorList>
    </citation>
    <scope>NUCLEOTIDE SEQUENCE</scope>
    <source>
        <strain evidence="2">MO-923</strain>
    </source>
</reference>
<gene>
    <name evidence="2" type="ORF">Clacol_000714</name>
</gene>
<sequence length="284" mass="31939">MPSSTSHNHIALKDNQMHRHLKLSIFHHQKSSGQSAVGLSIIMSILQTCEVVAAVSPLPFLAPAFTAIIKLIKSIQNADSNHHSSIDILKKTSNYNDALKEYANCPNYDTVSKLVQKHTEDFARSLEQVNERINAVESHGTLYNIFQSSESKASLEKITRELDTAKNLLFFQLTQAMMKEIDTLHKERSFPQDPAPSPHPAKDPHTFFPNPKFPPPKDSTLHTKFPYSSQAKNIAVNDFNTKSADYMLMPVPHINGLACSNYTFGIVEMPTPEPYYSYIPQPIY</sequence>
<proteinExistence type="predicted"/>
<feature type="region of interest" description="Disordered" evidence="1">
    <location>
        <begin position="188"/>
        <end position="213"/>
    </location>
</feature>
<organism evidence="2 3">
    <name type="scientific">Clathrus columnatus</name>
    <dbReference type="NCBI Taxonomy" id="1419009"/>
    <lineage>
        <taxon>Eukaryota</taxon>
        <taxon>Fungi</taxon>
        <taxon>Dikarya</taxon>
        <taxon>Basidiomycota</taxon>
        <taxon>Agaricomycotina</taxon>
        <taxon>Agaricomycetes</taxon>
        <taxon>Phallomycetidae</taxon>
        <taxon>Phallales</taxon>
        <taxon>Clathraceae</taxon>
        <taxon>Clathrus</taxon>
    </lineage>
</organism>
<dbReference type="CDD" id="cd21037">
    <property type="entry name" value="MLKL_NTD"/>
    <property type="match status" value="1"/>
</dbReference>
<keyword evidence="3" id="KW-1185">Reference proteome</keyword>
<dbReference type="GO" id="GO:0007166">
    <property type="term" value="P:cell surface receptor signaling pathway"/>
    <property type="evidence" value="ECO:0007669"/>
    <property type="project" value="InterPro"/>
</dbReference>
<accession>A0AAV4ZZE5</accession>